<dbReference type="PRINTS" id="PR00032">
    <property type="entry name" value="HTHARAC"/>
</dbReference>
<dbReference type="Gene3D" id="1.10.10.60">
    <property type="entry name" value="Homeodomain-like"/>
    <property type="match status" value="2"/>
</dbReference>
<feature type="domain" description="HTH araC/xylS-type" evidence="4">
    <location>
        <begin position="7"/>
        <end position="105"/>
    </location>
</feature>
<comment type="caution">
    <text evidence="5">The sequence shown here is derived from an EMBL/GenBank/DDBJ whole genome shotgun (WGS) entry which is preliminary data.</text>
</comment>
<dbReference type="InterPro" id="IPR050959">
    <property type="entry name" value="MarA-like"/>
</dbReference>
<evidence type="ECO:0000313" key="5">
    <source>
        <dbReference type="EMBL" id="CCJ82628.1"/>
    </source>
</evidence>
<evidence type="ECO:0000259" key="4">
    <source>
        <dbReference type="PROSITE" id="PS01124"/>
    </source>
</evidence>
<organism evidence="5 6">
    <name type="scientific">Cronobacter dublinensis 1210</name>
    <dbReference type="NCBI Taxonomy" id="1208656"/>
    <lineage>
        <taxon>Bacteria</taxon>
        <taxon>Pseudomonadati</taxon>
        <taxon>Pseudomonadota</taxon>
        <taxon>Gammaproteobacteria</taxon>
        <taxon>Enterobacterales</taxon>
        <taxon>Enterobacteriaceae</taxon>
        <taxon>Cronobacter</taxon>
    </lineage>
</organism>
<dbReference type="PROSITE" id="PS01124">
    <property type="entry name" value="HTH_ARAC_FAMILY_2"/>
    <property type="match status" value="1"/>
</dbReference>
<dbReference type="PANTHER" id="PTHR47504">
    <property type="entry name" value="RIGHT ORIGIN-BINDING PROTEIN"/>
    <property type="match status" value="1"/>
</dbReference>
<dbReference type="PROSITE" id="PS00041">
    <property type="entry name" value="HTH_ARAC_FAMILY_1"/>
    <property type="match status" value="1"/>
</dbReference>
<dbReference type="InterPro" id="IPR020449">
    <property type="entry name" value="Tscrpt_reg_AraC-type_HTH"/>
</dbReference>
<gene>
    <name evidence="5" type="ORF">BN134_3395</name>
</gene>
<keyword evidence="3" id="KW-0804">Transcription</keyword>
<accession>A0ABP1WDX2</accession>
<dbReference type="Proteomes" id="UP000009342">
    <property type="component" value="Unassembled WGS sequence"/>
</dbReference>
<reference evidence="6" key="1">
    <citation type="journal article" date="2012" name="PLoS ONE">
        <title>Comparative analysis of genome sequences covering the seven cronobacter species.</title>
        <authorList>
            <person name="Joseph S."/>
            <person name="Desai P."/>
            <person name="Ji Y."/>
            <person name="Cummings C.A."/>
            <person name="Shih R."/>
            <person name="Degoricija L."/>
            <person name="Rico A."/>
            <person name="Brzoska P."/>
            <person name="Hamby S.E."/>
            <person name="Masood N."/>
            <person name="Hariri S."/>
            <person name="Sonbol H."/>
            <person name="Chuzhanova N."/>
            <person name="McClelland M."/>
            <person name="Furtado M.R."/>
            <person name="Forsythe S.J."/>
        </authorList>
    </citation>
    <scope>NUCLEOTIDE SEQUENCE [LARGE SCALE GENOMIC DNA]</scope>
    <source>
        <strain evidence="6">1210</strain>
    </source>
</reference>
<sequence length="110" mass="12721">MDALFFETLIAWIENNLEENLTIDRLASKAGYSKWHLQRGFKMHTGMTVGFFIVKKRMEKALVELANGDDAIITIALKNGYGSHQTFTRAFTLYYGVSPGRYRRRNGKRR</sequence>
<dbReference type="Pfam" id="PF12833">
    <property type="entry name" value="HTH_18"/>
    <property type="match status" value="1"/>
</dbReference>
<proteinExistence type="predicted"/>
<evidence type="ECO:0000256" key="2">
    <source>
        <dbReference type="ARBA" id="ARBA00023125"/>
    </source>
</evidence>
<evidence type="ECO:0000256" key="3">
    <source>
        <dbReference type="ARBA" id="ARBA00023163"/>
    </source>
</evidence>
<dbReference type="PANTHER" id="PTHR47504:SF5">
    <property type="entry name" value="RIGHT ORIGIN-BINDING PROTEIN"/>
    <property type="match status" value="1"/>
</dbReference>
<evidence type="ECO:0000313" key="6">
    <source>
        <dbReference type="Proteomes" id="UP000009342"/>
    </source>
</evidence>
<dbReference type="InterPro" id="IPR009057">
    <property type="entry name" value="Homeodomain-like_sf"/>
</dbReference>
<dbReference type="SMART" id="SM00342">
    <property type="entry name" value="HTH_ARAC"/>
    <property type="match status" value="1"/>
</dbReference>
<keyword evidence="6" id="KW-1185">Reference proteome</keyword>
<protein>
    <submittedName>
        <fullName evidence="5">Right origin-binding protein</fullName>
    </submittedName>
</protein>
<keyword evidence="2" id="KW-0238">DNA-binding</keyword>
<keyword evidence="1" id="KW-0805">Transcription regulation</keyword>
<dbReference type="InterPro" id="IPR018062">
    <property type="entry name" value="HTH_AraC-typ_CS"/>
</dbReference>
<dbReference type="SUPFAM" id="SSF46689">
    <property type="entry name" value="Homeodomain-like"/>
    <property type="match status" value="2"/>
</dbReference>
<evidence type="ECO:0000256" key="1">
    <source>
        <dbReference type="ARBA" id="ARBA00023015"/>
    </source>
</evidence>
<dbReference type="EMBL" id="CAKZ01000157">
    <property type="protein sequence ID" value="CCJ82628.1"/>
    <property type="molecule type" value="Genomic_DNA"/>
</dbReference>
<name>A0ABP1WDX2_9ENTR</name>
<dbReference type="InterPro" id="IPR018060">
    <property type="entry name" value="HTH_AraC"/>
</dbReference>